<evidence type="ECO:0000256" key="9">
    <source>
        <dbReference type="ARBA" id="ARBA00022501"/>
    </source>
</evidence>
<evidence type="ECO:0000256" key="11">
    <source>
        <dbReference type="ARBA" id="ARBA00022585"/>
    </source>
</evidence>
<comment type="catalytic activity">
    <reaction evidence="1">
        <text>(15S)-hydroperoxy-(5Z,8Z,11Z,13E)-eicosatetraenoate = 15-oxo-(5Z,8Z,11Z,13E)-eicosatetraenoate + H2O</text>
        <dbReference type="Rhea" id="RHEA:48636"/>
        <dbReference type="ChEBI" id="CHEBI:15377"/>
        <dbReference type="ChEBI" id="CHEBI:57410"/>
        <dbReference type="ChEBI" id="CHEBI:57446"/>
    </reaction>
    <physiologicalReaction direction="left-to-right" evidence="1">
        <dbReference type="Rhea" id="RHEA:48637"/>
    </physiologicalReaction>
</comment>
<keyword evidence="12 34" id="KW-0349">Heme</keyword>
<feature type="transmembrane region" description="Helical" evidence="37">
    <location>
        <begin position="285"/>
        <end position="305"/>
    </location>
</feature>
<evidence type="ECO:0000256" key="33">
    <source>
        <dbReference type="ARBA" id="ARBA00054825"/>
    </source>
</evidence>
<dbReference type="GO" id="GO:0005506">
    <property type="term" value="F:iron ion binding"/>
    <property type="evidence" value="ECO:0007669"/>
    <property type="project" value="InterPro"/>
</dbReference>
<dbReference type="EC" id="5.3.99.5" evidence="30"/>
<keyword evidence="21" id="KW-0443">Lipid metabolism</keyword>
<dbReference type="GO" id="GO:0004796">
    <property type="term" value="F:thromboxane-A synthase activity"/>
    <property type="evidence" value="ECO:0007669"/>
    <property type="project" value="UniProtKB-EC"/>
</dbReference>
<evidence type="ECO:0000256" key="4">
    <source>
        <dbReference type="ARBA" id="ARBA00004406"/>
    </source>
</evidence>
<dbReference type="EC" id="4.2.1.152" evidence="8"/>
<dbReference type="EnsemblMetazoa" id="XM_038213759.1">
    <property type="protein sequence ID" value="XP_038069687.1"/>
    <property type="gene ID" value="LOC119738799"/>
</dbReference>
<dbReference type="PRINTS" id="PR00385">
    <property type="entry name" value="P450"/>
</dbReference>
<dbReference type="AlphaFoldDB" id="A0A914B118"/>
<dbReference type="PANTHER" id="PTHR24302:SF47">
    <property type="entry name" value="CYTOCHROME P450"/>
    <property type="match status" value="1"/>
</dbReference>
<dbReference type="InterPro" id="IPR050705">
    <property type="entry name" value="Cytochrome_P450_3A"/>
</dbReference>
<protein>
    <recommendedName>
        <fullName evidence="31">Thromboxane-A synthase</fullName>
        <ecNumber evidence="8">4.2.1.152</ecNumber>
        <ecNumber evidence="30">5.3.99.5</ecNumber>
    </recommendedName>
    <alternativeName>
        <fullName evidence="32">Cytochrome P450 5A1</fullName>
    </alternativeName>
    <alternativeName>
        <fullName evidence="26">Hydroperoxy icosatetraenoate dehydratase</fullName>
    </alternativeName>
</protein>
<feature type="region of interest" description="Disordered" evidence="36">
    <location>
        <begin position="353"/>
        <end position="373"/>
    </location>
</feature>
<keyword evidence="23" id="KW-0275">Fatty acid biosynthesis</keyword>
<dbReference type="PRINTS" id="PR00463">
    <property type="entry name" value="EP450I"/>
</dbReference>
<comment type="catalytic activity">
    <reaction evidence="29">
        <text>prostaglandin H2 = thromboxane A2</text>
        <dbReference type="Rhea" id="RHEA:17137"/>
        <dbReference type="ChEBI" id="CHEBI:57405"/>
        <dbReference type="ChEBI" id="CHEBI:57445"/>
        <dbReference type="EC" id="5.3.99.5"/>
    </reaction>
    <physiologicalReaction direction="left-to-right" evidence="29">
        <dbReference type="Rhea" id="RHEA:17138"/>
    </physiologicalReaction>
</comment>
<comment type="catalytic activity">
    <reaction evidence="28">
        <text>prostaglandin H2 = (12S)-hydroxy-(5Z,8E,10E)-heptadecatrienoate + malonaldehyde</text>
        <dbReference type="Rhea" id="RHEA:48644"/>
        <dbReference type="ChEBI" id="CHEBI:57405"/>
        <dbReference type="ChEBI" id="CHEBI:90694"/>
        <dbReference type="ChEBI" id="CHEBI:566274"/>
    </reaction>
</comment>
<comment type="function">
    <text evidence="33">Catalyzes the conversion of prostaglandin H2 (PGH2) to thromboxane A2 (TXA2), a potent inducer of blood vessel constriction and platelet aggregation. Also cleaves PGH2 to 12-hydroxy-heptadecatrienoicacid (12-HHT) and malondialdehyde, which is known to act as a mediator of DNA damage. 12-HHT and malondialdehyde are formed stoichiometrically in the same amounts as TXA2. Additionally, displays dehydratase activity, toward (15S)-hydroperoxy-(5Z,8Z,11Z,13E)-eicosatetraenoate (15(S)-HPETE) producing 15-KETE and 15-HETE.</text>
</comment>
<dbReference type="Pfam" id="PF00067">
    <property type="entry name" value="p450"/>
    <property type="match status" value="1"/>
</dbReference>
<dbReference type="Gene3D" id="1.10.630.10">
    <property type="entry name" value="Cytochrome P450"/>
    <property type="match status" value="1"/>
</dbReference>
<evidence type="ECO:0000256" key="16">
    <source>
        <dbReference type="ARBA" id="ARBA00022832"/>
    </source>
</evidence>
<evidence type="ECO:0000256" key="23">
    <source>
        <dbReference type="ARBA" id="ARBA00023160"/>
    </source>
</evidence>
<evidence type="ECO:0000256" key="31">
    <source>
        <dbReference type="ARBA" id="ARBA00040834"/>
    </source>
</evidence>
<evidence type="ECO:0000256" key="10">
    <source>
        <dbReference type="ARBA" id="ARBA00022516"/>
    </source>
</evidence>
<comment type="similarity">
    <text evidence="6 35">Belongs to the cytochrome P450 family.</text>
</comment>
<dbReference type="InterPro" id="IPR001128">
    <property type="entry name" value="Cyt_P450"/>
</dbReference>
<dbReference type="InterPro" id="IPR002401">
    <property type="entry name" value="Cyt_P450_E_grp-I"/>
</dbReference>
<keyword evidence="22 37" id="KW-0472">Membrane</keyword>
<dbReference type="InterPro" id="IPR017972">
    <property type="entry name" value="Cyt_P450_CS"/>
</dbReference>
<evidence type="ECO:0000256" key="29">
    <source>
        <dbReference type="ARBA" id="ARBA00036475"/>
    </source>
</evidence>
<evidence type="ECO:0000256" key="12">
    <source>
        <dbReference type="ARBA" id="ARBA00022617"/>
    </source>
</evidence>
<keyword evidence="25" id="KW-0456">Lyase</keyword>
<evidence type="ECO:0000256" key="18">
    <source>
        <dbReference type="ARBA" id="ARBA00022989"/>
    </source>
</evidence>
<dbReference type="GO" id="GO:0005789">
    <property type="term" value="C:endoplasmic reticulum membrane"/>
    <property type="evidence" value="ECO:0007669"/>
    <property type="project" value="UniProtKB-SubCell"/>
</dbReference>
<comment type="catalytic activity">
    <reaction evidence="27">
        <text>(15S)-hydroperoxy-(5Z,8Z,11Z,13E)-eicosatetraenoate + AH2 = (15S)-hydroxy-(5Z,8Z,11Z,13E)-eicosatetraenoate + A + H2O</text>
        <dbReference type="Rhea" id="RHEA:48856"/>
        <dbReference type="ChEBI" id="CHEBI:13193"/>
        <dbReference type="ChEBI" id="CHEBI:15377"/>
        <dbReference type="ChEBI" id="CHEBI:17499"/>
        <dbReference type="ChEBI" id="CHEBI:57409"/>
        <dbReference type="ChEBI" id="CHEBI:57446"/>
    </reaction>
    <physiologicalReaction direction="left-to-right" evidence="27">
        <dbReference type="Rhea" id="RHEA:48857"/>
    </physiologicalReaction>
</comment>
<keyword evidence="10" id="KW-0444">Lipid biosynthesis</keyword>
<dbReference type="GO" id="GO:0106256">
    <property type="term" value="F:hydroperoxy icosatetraenoate dehydratase activity"/>
    <property type="evidence" value="ECO:0007669"/>
    <property type="project" value="UniProtKB-EC"/>
</dbReference>
<feature type="transmembrane region" description="Helical" evidence="37">
    <location>
        <begin position="77"/>
        <end position="95"/>
    </location>
</feature>
<name>A0A914B118_PATMI</name>
<dbReference type="GO" id="GO:0020037">
    <property type="term" value="F:heme binding"/>
    <property type="evidence" value="ECO:0007669"/>
    <property type="project" value="InterPro"/>
</dbReference>
<keyword evidence="13 37" id="KW-0812">Transmembrane</keyword>
<dbReference type="GO" id="GO:0001516">
    <property type="term" value="P:prostaglandin biosynthetic process"/>
    <property type="evidence" value="ECO:0007669"/>
    <property type="project" value="UniProtKB-KW"/>
</dbReference>
<evidence type="ECO:0000256" key="24">
    <source>
        <dbReference type="ARBA" id="ARBA00023235"/>
    </source>
</evidence>
<evidence type="ECO:0000256" key="32">
    <source>
        <dbReference type="ARBA" id="ARBA00042726"/>
    </source>
</evidence>
<evidence type="ECO:0000256" key="13">
    <source>
        <dbReference type="ARBA" id="ARBA00022692"/>
    </source>
</evidence>
<keyword evidence="9" id="KW-0644">Prostaglandin metabolism</keyword>
<evidence type="ECO:0000256" key="36">
    <source>
        <dbReference type="SAM" id="MobiDB-lite"/>
    </source>
</evidence>
<keyword evidence="17" id="KW-0492">Microsome</keyword>
<evidence type="ECO:0000256" key="22">
    <source>
        <dbReference type="ARBA" id="ARBA00023136"/>
    </source>
</evidence>
<evidence type="ECO:0000256" key="37">
    <source>
        <dbReference type="SAM" id="Phobius"/>
    </source>
</evidence>
<comment type="cofactor">
    <cofactor evidence="34">
        <name>heme</name>
        <dbReference type="ChEBI" id="CHEBI:30413"/>
    </cofactor>
</comment>
<evidence type="ECO:0000256" key="8">
    <source>
        <dbReference type="ARBA" id="ARBA00013084"/>
    </source>
</evidence>
<dbReference type="CDD" id="cd11055">
    <property type="entry name" value="CYP3A-like"/>
    <property type="match status" value="1"/>
</dbReference>
<evidence type="ECO:0000256" key="2">
    <source>
        <dbReference type="ARBA" id="ARBA00001719"/>
    </source>
</evidence>
<organism evidence="38 39">
    <name type="scientific">Patiria miniata</name>
    <name type="common">Bat star</name>
    <name type="synonym">Asterina miniata</name>
    <dbReference type="NCBI Taxonomy" id="46514"/>
    <lineage>
        <taxon>Eukaryota</taxon>
        <taxon>Metazoa</taxon>
        <taxon>Echinodermata</taxon>
        <taxon>Eleutherozoa</taxon>
        <taxon>Asterozoa</taxon>
        <taxon>Asteroidea</taxon>
        <taxon>Valvatacea</taxon>
        <taxon>Valvatida</taxon>
        <taxon>Asterinidae</taxon>
        <taxon>Patiria</taxon>
    </lineage>
</organism>
<keyword evidence="39" id="KW-1185">Reference proteome</keyword>
<comment type="catalytic activity">
    <reaction evidence="2">
        <text>a hydroperoxyeicosatetraenoate = an oxoeicosatetraenoate + H2O</text>
        <dbReference type="Rhea" id="RHEA:55556"/>
        <dbReference type="ChEBI" id="CHEBI:15377"/>
        <dbReference type="ChEBI" id="CHEBI:59720"/>
        <dbReference type="ChEBI" id="CHEBI:131859"/>
        <dbReference type="EC" id="4.2.1.152"/>
    </reaction>
    <physiologicalReaction direction="left-to-right" evidence="2">
        <dbReference type="Rhea" id="RHEA:55557"/>
    </physiologicalReaction>
</comment>
<keyword evidence="20 34" id="KW-0408">Iron</keyword>
<evidence type="ECO:0000256" key="14">
    <source>
        <dbReference type="ARBA" id="ARBA00022723"/>
    </source>
</evidence>
<sequence>MHNGVKPHWPALTKGYIISELTTIGASTRTVLQTYVGQLQYLDLHYTTGNYYNDMDAADSATPAVGEGWQPPLFSTSSWLLIITACVLLFVYDYWSHHYLARLGIPGGSSKPFIGNTLDFFFNKEGIQGYHEKCFARYGKLFGSYLGWRPGVVTADVDLVRLVCIKDFASFTNRRRQPIDNKPFHKALPDLRDDHWKDVRGILSPTFSGSKMKLMAPLINDCLDPMIRKVAKHHEEGKSLQMKDIYGGYLIDAIGNCAFGLTLNSQETENDPFLFNTKDIFNFKFNFTIFVIVFLPFLAPVLNYFGATTFRRSTMNFFENIMDQAVELRRSGAERRLDFLQLMLDAHEKSYLTAEDKEQATEEEKLEEEHRKHMSKKSLTMDELKSQGLVFFLAGYDTSSTTLGFASYLLATNPEVQDKLVNEIDTLAPGRDDVTYENITKMTYLDQVICETLRVYPPAIVAAREASRDYQYQGYTIPEGMEIFISVWQIHHDPELWEDPDKFDPDRFTPEQRENRHPCAWIPFGVGPRNCIGMRFALLQTKMGLVRMLQNFRLETCAETEIPPVLGKFGFLTPANGFKLSAVPRS</sequence>
<feature type="compositionally biased region" description="Basic and acidic residues" evidence="36">
    <location>
        <begin position="353"/>
        <end position="371"/>
    </location>
</feature>
<proteinExistence type="inferred from homology"/>
<evidence type="ECO:0000256" key="21">
    <source>
        <dbReference type="ARBA" id="ARBA00023098"/>
    </source>
</evidence>
<comment type="subcellular location">
    <subcellularLocation>
        <location evidence="5">Endoplasmic reticulum membrane</location>
        <topology evidence="5">Multi-pass membrane protein</topology>
    </subcellularLocation>
    <subcellularLocation>
        <location evidence="4">Endoplasmic reticulum membrane</location>
        <topology evidence="4">Peripheral membrane protein</topology>
    </subcellularLocation>
    <subcellularLocation>
        <location evidence="3">Microsome membrane</location>
        <topology evidence="3">Peripheral membrane protein</topology>
    </subcellularLocation>
</comment>
<evidence type="ECO:0000256" key="35">
    <source>
        <dbReference type="RuleBase" id="RU000461"/>
    </source>
</evidence>
<dbReference type="PROSITE" id="PS00086">
    <property type="entry name" value="CYTOCHROME_P450"/>
    <property type="match status" value="1"/>
</dbReference>
<keyword evidence="19 35" id="KW-0560">Oxidoreductase</keyword>
<evidence type="ECO:0000313" key="38">
    <source>
        <dbReference type="EnsemblMetazoa" id="XP_038069687.1"/>
    </source>
</evidence>
<evidence type="ECO:0000256" key="15">
    <source>
        <dbReference type="ARBA" id="ARBA00022824"/>
    </source>
</evidence>
<dbReference type="SUPFAM" id="SSF48264">
    <property type="entry name" value="Cytochrome P450"/>
    <property type="match status" value="1"/>
</dbReference>
<keyword evidence="16" id="KW-0276">Fatty acid metabolism</keyword>
<feature type="binding site" description="axial binding residue" evidence="34">
    <location>
        <position position="531"/>
    </location>
    <ligand>
        <name>heme</name>
        <dbReference type="ChEBI" id="CHEBI:30413"/>
    </ligand>
    <ligandPart>
        <name>Fe</name>
        <dbReference type="ChEBI" id="CHEBI:18248"/>
    </ligandPart>
</feature>
<dbReference type="Proteomes" id="UP000887568">
    <property type="component" value="Unplaced"/>
</dbReference>
<evidence type="ECO:0000256" key="25">
    <source>
        <dbReference type="ARBA" id="ARBA00023239"/>
    </source>
</evidence>
<evidence type="ECO:0000256" key="20">
    <source>
        <dbReference type="ARBA" id="ARBA00023004"/>
    </source>
</evidence>
<keyword evidence="35" id="KW-0503">Monooxygenase</keyword>
<dbReference type="GO" id="GO:0016705">
    <property type="term" value="F:oxidoreductase activity, acting on paired donors, with incorporation or reduction of molecular oxygen"/>
    <property type="evidence" value="ECO:0007669"/>
    <property type="project" value="InterPro"/>
</dbReference>
<evidence type="ECO:0000256" key="28">
    <source>
        <dbReference type="ARBA" id="ARBA00036424"/>
    </source>
</evidence>
<evidence type="ECO:0000256" key="3">
    <source>
        <dbReference type="ARBA" id="ARBA00004174"/>
    </source>
</evidence>
<evidence type="ECO:0000256" key="6">
    <source>
        <dbReference type="ARBA" id="ARBA00010617"/>
    </source>
</evidence>
<evidence type="ECO:0000256" key="1">
    <source>
        <dbReference type="ARBA" id="ARBA00001143"/>
    </source>
</evidence>
<keyword evidence="18 37" id="KW-1133">Transmembrane helix</keyword>
<dbReference type="PANTHER" id="PTHR24302">
    <property type="entry name" value="CYTOCHROME P450 FAMILY 3"/>
    <property type="match status" value="1"/>
</dbReference>
<keyword evidence="11" id="KW-0643">Prostaglandin biosynthesis</keyword>
<reference evidence="38" key="1">
    <citation type="submission" date="2022-11" db="UniProtKB">
        <authorList>
            <consortium name="EnsemblMetazoa"/>
        </authorList>
    </citation>
    <scope>IDENTIFICATION</scope>
</reference>
<evidence type="ECO:0000256" key="34">
    <source>
        <dbReference type="PIRSR" id="PIRSR602401-1"/>
    </source>
</evidence>
<accession>A0A914B118</accession>
<dbReference type="InterPro" id="IPR036396">
    <property type="entry name" value="Cyt_P450_sf"/>
</dbReference>
<comment type="subunit">
    <text evidence="7">Monomer.</text>
</comment>
<dbReference type="RefSeq" id="XP_038069687.1">
    <property type="nucleotide sequence ID" value="XM_038213759.1"/>
</dbReference>
<evidence type="ECO:0000256" key="27">
    <source>
        <dbReference type="ARBA" id="ARBA00036380"/>
    </source>
</evidence>
<dbReference type="FunFam" id="1.10.630.10:FF:000042">
    <property type="entry name" value="Cytochrome P450"/>
    <property type="match status" value="1"/>
</dbReference>
<keyword evidence="24" id="KW-0413">Isomerase</keyword>
<dbReference type="GeneID" id="119738799"/>
<dbReference type="GO" id="GO:0008395">
    <property type="term" value="F:steroid hydroxylase activity"/>
    <property type="evidence" value="ECO:0007669"/>
    <property type="project" value="TreeGrafter"/>
</dbReference>
<evidence type="ECO:0000256" key="19">
    <source>
        <dbReference type="ARBA" id="ARBA00023002"/>
    </source>
</evidence>
<evidence type="ECO:0000256" key="26">
    <source>
        <dbReference type="ARBA" id="ARBA00033404"/>
    </source>
</evidence>
<evidence type="ECO:0000256" key="17">
    <source>
        <dbReference type="ARBA" id="ARBA00022848"/>
    </source>
</evidence>
<evidence type="ECO:0000256" key="7">
    <source>
        <dbReference type="ARBA" id="ARBA00011245"/>
    </source>
</evidence>
<dbReference type="OMA" id="YEITISM"/>
<evidence type="ECO:0000256" key="30">
    <source>
        <dbReference type="ARBA" id="ARBA00038872"/>
    </source>
</evidence>
<evidence type="ECO:0000313" key="39">
    <source>
        <dbReference type="Proteomes" id="UP000887568"/>
    </source>
</evidence>
<keyword evidence="15" id="KW-0256">Endoplasmic reticulum</keyword>
<keyword evidence="14 34" id="KW-0479">Metal-binding</keyword>
<dbReference type="OrthoDB" id="2789670at2759"/>
<evidence type="ECO:0000256" key="5">
    <source>
        <dbReference type="ARBA" id="ARBA00004477"/>
    </source>
</evidence>